<evidence type="ECO:0000313" key="9">
    <source>
        <dbReference type="Proteomes" id="UP001356170"/>
    </source>
</evidence>
<feature type="domain" description="MPN" evidence="7">
    <location>
        <begin position="102"/>
        <end position="224"/>
    </location>
</feature>
<reference evidence="8 9" key="1">
    <citation type="submission" date="2024-01" db="EMBL/GenBank/DDBJ databases">
        <title>Novel species of the genus Luteimonas isolated from rivers.</title>
        <authorList>
            <person name="Lu H."/>
        </authorList>
    </citation>
    <scope>NUCLEOTIDE SEQUENCE [LARGE SCALE GENOMIC DNA]</scope>
    <source>
        <strain evidence="8 9">FXH3W</strain>
    </source>
</reference>
<dbReference type="PANTHER" id="PTHR30471:SF3">
    <property type="entry name" value="UPF0758 PROTEIN YEES-RELATED"/>
    <property type="match status" value="1"/>
</dbReference>
<evidence type="ECO:0000256" key="3">
    <source>
        <dbReference type="ARBA" id="ARBA00022801"/>
    </source>
</evidence>
<protein>
    <submittedName>
        <fullName evidence="8">DNA repair protein RadC</fullName>
    </submittedName>
</protein>
<dbReference type="NCBIfam" id="NF000642">
    <property type="entry name" value="PRK00024.1"/>
    <property type="match status" value="1"/>
</dbReference>
<evidence type="ECO:0000256" key="5">
    <source>
        <dbReference type="ARBA" id="ARBA00023049"/>
    </source>
</evidence>
<comment type="similarity">
    <text evidence="6">Belongs to the UPF0758 family.</text>
</comment>
<gene>
    <name evidence="8" type="primary">radC</name>
    <name evidence="8" type="ORF">V3390_02305</name>
</gene>
<dbReference type="SUPFAM" id="SSF102712">
    <property type="entry name" value="JAB1/MPN domain"/>
    <property type="match status" value="1"/>
</dbReference>
<evidence type="ECO:0000259" key="7">
    <source>
        <dbReference type="PROSITE" id="PS50249"/>
    </source>
</evidence>
<dbReference type="InterPro" id="IPR046778">
    <property type="entry name" value="UPF0758_N"/>
</dbReference>
<evidence type="ECO:0000256" key="1">
    <source>
        <dbReference type="ARBA" id="ARBA00022670"/>
    </source>
</evidence>
<name>A0ABU7UWV9_9GAMM</name>
<keyword evidence="4" id="KW-0862">Zinc</keyword>
<dbReference type="InterPro" id="IPR037518">
    <property type="entry name" value="MPN"/>
</dbReference>
<dbReference type="PANTHER" id="PTHR30471">
    <property type="entry name" value="DNA REPAIR PROTEIN RADC"/>
    <property type="match status" value="1"/>
</dbReference>
<proteinExistence type="inferred from homology"/>
<evidence type="ECO:0000256" key="2">
    <source>
        <dbReference type="ARBA" id="ARBA00022723"/>
    </source>
</evidence>
<dbReference type="InterPro" id="IPR001405">
    <property type="entry name" value="UPF0758"/>
</dbReference>
<keyword evidence="5" id="KW-0482">Metalloprotease</keyword>
<evidence type="ECO:0000256" key="4">
    <source>
        <dbReference type="ARBA" id="ARBA00022833"/>
    </source>
</evidence>
<keyword evidence="9" id="KW-1185">Reference proteome</keyword>
<dbReference type="PROSITE" id="PS50249">
    <property type="entry name" value="MPN"/>
    <property type="match status" value="1"/>
</dbReference>
<dbReference type="Pfam" id="PF04002">
    <property type="entry name" value="RadC"/>
    <property type="match status" value="1"/>
</dbReference>
<keyword evidence="1" id="KW-0645">Protease</keyword>
<dbReference type="PROSITE" id="PS01302">
    <property type="entry name" value="UPF0758"/>
    <property type="match status" value="1"/>
</dbReference>
<keyword evidence="2" id="KW-0479">Metal-binding</keyword>
<dbReference type="CDD" id="cd08071">
    <property type="entry name" value="MPN_DUF2466"/>
    <property type="match status" value="1"/>
</dbReference>
<dbReference type="NCBIfam" id="TIGR00608">
    <property type="entry name" value="radc"/>
    <property type="match status" value="1"/>
</dbReference>
<dbReference type="Pfam" id="PF20582">
    <property type="entry name" value="UPF0758_N"/>
    <property type="match status" value="1"/>
</dbReference>
<keyword evidence="3" id="KW-0378">Hydrolase</keyword>
<comment type="caution">
    <text evidence="8">The sequence shown here is derived from an EMBL/GenBank/DDBJ whole genome shotgun (WGS) entry which is preliminary data.</text>
</comment>
<evidence type="ECO:0000256" key="6">
    <source>
        <dbReference type="RuleBase" id="RU003797"/>
    </source>
</evidence>
<dbReference type="Proteomes" id="UP001356170">
    <property type="component" value="Unassembled WGS sequence"/>
</dbReference>
<dbReference type="Gene3D" id="3.40.140.10">
    <property type="entry name" value="Cytidine Deaminase, domain 2"/>
    <property type="match status" value="1"/>
</dbReference>
<dbReference type="EMBL" id="JAZHBO010000001">
    <property type="protein sequence ID" value="MEF2155065.1"/>
    <property type="molecule type" value="Genomic_DNA"/>
</dbReference>
<dbReference type="InterPro" id="IPR020891">
    <property type="entry name" value="UPF0758_CS"/>
</dbReference>
<organism evidence="8 9">
    <name type="scientific">Aquilutibacter rugosus</name>
    <dbReference type="NCBI Taxonomy" id="3115820"/>
    <lineage>
        <taxon>Bacteria</taxon>
        <taxon>Pseudomonadati</taxon>
        <taxon>Pseudomonadota</taxon>
        <taxon>Gammaproteobacteria</taxon>
        <taxon>Lysobacterales</taxon>
        <taxon>Lysobacteraceae</taxon>
        <taxon>Aquilutibacter</taxon>
    </lineage>
</organism>
<evidence type="ECO:0000313" key="8">
    <source>
        <dbReference type="EMBL" id="MEF2155065.1"/>
    </source>
</evidence>
<sequence>MKINEWPIEERPREKLMLRGPAALSDSELLAVFLGSGLKGETAVMTAIGLLQSVGGLRALLEMPAGVLAEQRGIGVARSALLVAALELGQRYLQSELERTDVLRNPLMAGRYFQQRLRAHKHEVFAVLFLDTRHRPILFEEMFRGTIDGSEVHPREVVRRALQLNASAVMVGHNHPSGSREPSMADRAVTQKLKAALELVHLRLLDHFIVGDGEPVSLAKLGWC</sequence>
<accession>A0ABU7UWV9</accession>
<dbReference type="RefSeq" id="WP_331690121.1">
    <property type="nucleotide sequence ID" value="NZ_JAZHBN010000008.1"/>
</dbReference>
<dbReference type="InterPro" id="IPR025657">
    <property type="entry name" value="RadC_JAB"/>
</dbReference>